<evidence type="ECO:0000313" key="8">
    <source>
        <dbReference type="EMBL" id="SEL74996.1"/>
    </source>
</evidence>
<organism evidence="8 9">
    <name type="scientific">Atopomonas hussainii</name>
    <dbReference type="NCBI Taxonomy" id="1429083"/>
    <lineage>
        <taxon>Bacteria</taxon>
        <taxon>Pseudomonadati</taxon>
        <taxon>Pseudomonadota</taxon>
        <taxon>Gammaproteobacteria</taxon>
        <taxon>Pseudomonadales</taxon>
        <taxon>Pseudomonadaceae</taxon>
        <taxon>Atopomonas</taxon>
    </lineage>
</organism>
<dbReference type="GO" id="GO:0046872">
    <property type="term" value="F:metal ion binding"/>
    <property type="evidence" value="ECO:0007669"/>
    <property type="project" value="UniProtKB-KW"/>
</dbReference>
<dbReference type="InterPro" id="IPR051156">
    <property type="entry name" value="Mito/Outer_Membr_Metalloprot"/>
</dbReference>
<accession>A0A1H7SSD5</accession>
<evidence type="ECO:0000256" key="2">
    <source>
        <dbReference type="ARBA" id="ARBA00022723"/>
    </source>
</evidence>
<dbReference type="AlphaFoldDB" id="A0A1H7SSD5"/>
<evidence type="ECO:0000256" key="6">
    <source>
        <dbReference type="RuleBase" id="RU003983"/>
    </source>
</evidence>
<name>A0A1H7SSD5_9GAMM</name>
<protein>
    <submittedName>
        <fullName evidence="8">Peptidase family M48</fullName>
    </submittedName>
</protein>
<dbReference type="EMBL" id="FOAS01000020">
    <property type="protein sequence ID" value="SEL74996.1"/>
    <property type="molecule type" value="Genomic_DNA"/>
</dbReference>
<dbReference type="GO" id="GO:0051603">
    <property type="term" value="P:proteolysis involved in protein catabolic process"/>
    <property type="evidence" value="ECO:0007669"/>
    <property type="project" value="TreeGrafter"/>
</dbReference>
<keyword evidence="3 6" id="KW-0378">Hydrolase</keyword>
<reference evidence="8 9" key="1">
    <citation type="submission" date="2016-10" db="EMBL/GenBank/DDBJ databases">
        <authorList>
            <person name="de Groot N.N."/>
        </authorList>
    </citation>
    <scope>NUCLEOTIDE SEQUENCE [LARGE SCALE GENOMIC DNA]</scope>
    <source>
        <strain evidence="8 9">JCM 19513</strain>
    </source>
</reference>
<proteinExistence type="inferred from homology"/>
<feature type="domain" description="Peptidase M48" evidence="7">
    <location>
        <begin position="89"/>
        <end position="270"/>
    </location>
</feature>
<evidence type="ECO:0000256" key="3">
    <source>
        <dbReference type="ARBA" id="ARBA00022801"/>
    </source>
</evidence>
<evidence type="ECO:0000313" key="9">
    <source>
        <dbReference type="Proteomes" id="UP000185766"/>
    </source>
</evidence>
<dbReference type="STRING" id="1429083.GCA_001885685_02781"/>
<keyword evidence="2" id="KW-0479">Metal-binding</keyword>
<dbReference type="InterPro" id="IPR001915">
    <property type="entry name" value="Peptidase_M48"/>
</dbReference>
<dbReference type="RefSeq" id="WP_074870497.1">
    <property type="nucleotide sequence ID" value="NZ_FOAS01000020.1"/>
</dbReference>
<gene>
    <name evidence="8" type="ORF">SAMN05216214_12028</name>
</gene>
<dbReference type="GO" id="GO:0004222">
    <property type="term" value="F:metalloendopeptidase activity"/>
    <property type="evidence" value="ECO:0007669"/>
    <property type="project" value="InterPro"/>
</dbReference>
<dbReference type="PROSITE" id="PS51257">
    <property type="entry name" value="PROKAR_LIPOPROTEIN"/>
    <property type="match status" value="1"/>
</dbReference>
<comment type="similarity">
    <text evidence="6">Belongs to the peptidase M48 family.</text>
</comment>
<dbReference type="PANTHER" id="PTHR22726">
    <property type="entry name" value="METALLOENDOPEPTIDASE OMA1"/>
    <property type="match status" value="1"/>
</dbReference>
<dbReference type="Gene3D" id="3.30.2010.10">
    <property type="entry name" value="Metalloproteases ('zincins'), catalytic domain"/>
    <property type="match status" value="1"/>
</dbReference>
<keyword evidence="4 6" id="KW-0862">Zinc</keyword>
<comment type="cofactor">
    <cofactor evidence="6">
        <name>Zn(2+)</name>
        <dbReference type="ChEBI" id="CHEBI:29105"/>
    </cofactor>
    <text evidence="6">Binds 1 zinc ion per subunit.</text>
</comment>
<keyword evidence="9" id="KW-1185">Reference proteome</keyword>
<evidence type="ECO:0000256" key="4">
    <source>
        <dbReference type="ARBA" id="ARBA00022833"/>
    </source>
</evidence>
<keyword evidence="5 6" id="KW-0482">Metalloprotease</keyword>
<evidence type="ECO:0000256" key="5">
    <source>
        <dbReference type="ARBA" id="ARBA00023049"/>
    </source>
</evidence>
<dbReference type="Pfam" id="PF01435">
    <property type="entry name" value="Peptidase_M48"/>
    <property type="match status" value="1"/>
</dbReference>
<dbReference type="PANTHER" id="PTHR22726:SF1">
    <property type="entry name" value="METALLOENDOPEPTIDASE OMA1, MITOCHONDRIAL"/>
    <property type="match status" value="1"/>
</dbReference>
<evidence type="ECO:0000259" key="7">
    <source>
        <dbReference type="Pfam" id="PF01435"/>
    </source>
</evidence>
<sequence>MSRHYWPRALLLLSLGLFTGCQGVEGLSIQGVDLGNLVSAGRNLGNLGAKDLDEEQQIGQGATSVLLEKAPLLADQRIQRYVNLVGVWIALHSERPELAWRFAVLDSPSVGAYAAPGGYIVITNGLLQRLNSEAELAGVLAHEIAHVVQKHHLTALQQQAQSGLLSDLALLAAQASQVSRQGGMSSKDTAMGERFKQSVSDLYSRGLQRSDEYEADTMGVVLARRAGYDAYGLASVLQLMSSERADTPALVSFLKVHPNLGDRLQALEKTYQYLDKQAPNSGATLAERYQGYVLLP</sequence>
<keyword evidence="1 6" id="KW-0645">Protease</keyword>
<evidence type="ECO:0000256" key="1">
    <source>
        <dbReference type="ARBA" id="ARBA00022670"/>
    </source>
</evidence>
<dbReference type="Proteomes" id="UP000185766">
    <property type="component" value="Unassembled WGS sequence"/>
</dbReference>
<dbReference type="GO" id="GO:0016020">
    <property type="term" value="C:membrane"/>
    <property type="evidence" value="ECO:0007669"/>
    <property type="project" value="TreeGrafter"/>
</dbReference>